<feature type="transmembrane region" description="Helical" evidence="6">
    <location>
        <begin position="12"/>
        <end position="30"/>
    </location>
</feature>
<dbReference type="EMBL" id="CAWUFR010000026">
    <property type="protein sequence ID" value="CAK6956691.1"/>
    <property type="molecule type" value="Genomic_DNA"/>
</dbReference>
<comment type="similarity">
    <text evidence="2 6">Belongs to the tetraspanin (TM4SF) family.</text>
</comment>
<evidence type="ECO:0000313" key="8">
    <source>
        <dbReference type="Proteomes" id="UP001314229"/>
    </source>
</evidence>
<comment type="subcellular location">
    <subcellularLocation>
        <location evidence="1 6">Membrane</location>
        <topology evidence="1 6">Multi-pass membrane protein</topology>
    </subcellularLocation>
</comment>
<dbReference type="PANTHER" id="PTHR19282">
    <property type="entry name" value="TETRASPANIN"/>
    <property type="match status" value="1"/>
</dbReference>
<evidence type="ECO:0000313" key="7">
    <source>
        <dbReference type="EMBL" id="CAK6956691.1"/>
    </source>
</evidence>
<keyword evidence="5 6" id="KW-0472">Membrane</keyword>
<feature type="transmembrane region" description="Helical" evidence="6">
    <location>
        <begin position="205"/>
        <end position="230"/>
    </location>
</feature>
<keyword evidence="8" id="KW-1185">Reference proteome</keyword>
<accession>A0AAV1NB26</accession>
<name>A0AAV1NB26_SCOSC</name>
<evidence type="ECO:0000256" key="6">
    <source>
        <dbReference type="RuleBase" id="RU361218"/>
    </source>
</evidence>
<dbReference type="InterPro" id="IPR000301">
    <property type="entry name" value="Tetraspanin_animals"/>
</dbReference>
<reference evidence="7 8" key="1">
    <citation type="submission" date="2024-01" db="EMBL/GenBank/DDBJ databases">
        <authorList>
            <person name="Alioto T."/>
            <person name="Alioto T."/>
            <person name="Gomez Garrido J."/>
        </authorList>
    </citation>
    <scope>NUCLEOTIDE SEQUENCE [LARGE SCALE GENOMIC DNA]</scope>
</reference>
<feature type="transmembrane region" description="Helical" evidence="6">
    <location>
        <begin position="77"/>
        <end position="104"/>
    </location>
</feature>
<dbReference type="SUPFAM" id="SSF48652">
    <property type="entry name" value="Tetraspanin"/>
    <property type="match status" value="1"/>
</dbReference>
<keyword evidence="3 6" id="KW-0812">Transmembrane</keyword>
<dbReference type="Pfam" id="PF00335">
    <property type="entry name" value="Tetraspanin"/>
    <property type="match status" value="1"/>
</dbReference>
<evidence type="ECO:0000256" key="5">
    <source>
        <dbReference type="ARBA" id="ARBA00023136"/>
    </source>
</evidence>
<gene>
    <name evidence="7" type="ORF">FSCOSCO3_A030597</name>
</gene>
<evidence type="ECO:0000256" key="4">
    <source>
        <dbReference type="ARBA" id="ARBA00022989"/>
    </source>
</evidence>
<feature type="transmembrane region" description="Helical" evidence="6">
    <location>
        <begin position="50"/>
        <end position="70"/>
    </location>
</feature>
<dbReference type="GO" id="GO:0005886">
    <property type="term" value="C:plasma membrane"/>
    <property type="evidence" value="ECO:0007669"/>
    <property type="project" value="TreeGrafter"/>
</dbReference>
<evidence type="ECO:0000256" key="3">
    <source>
        <dbReference type="ARBA" id="ARBA00022692"/>
    </source>
</evidence>
<comment type="caution">
    <text evidence="7">The sequence shown here is derived from an EMBL/GenBank/DDBJ whole genome shotgun (WGS) entry which is preliminary data.</text>
</comment>
<keyword evidence="4 6" id="KW-1133">Transmembrane helix</keyword>
<dbReference type="AlphaFoldDB" id="A0AAV1NB26"/>
<dbReference type="PIRSF" id="PIRSF002419">
    <property type="entry name" value="Tetraspanin"/>
    <property type="match status" value="1"/>
</dbReference>
<organism evidence="7 8">
    <name type="scientific">Scomber scombrus</name>
    <name type="common">Atlantic mackerel</name>
    <name type="synonym">Scomber vernalis</name>
    <dbReference type="NCBI Taxonomy" id="13677"/>
    <lineage>
        <taxon>Eukaryota</taxon>
        <taxon>Metazoa</taxon>
        <taxon>Chordata</taxon>
        <taxon>Craniata</taxon>
        <taxon>Vertebrata</taxon>
        <taxon>Euteleostomi</taxon>
        <taxon>Actinopterygii</taxon>
        <taxon>Neopterygii</taxon>
        <taxon>Teleostei</taxon>
        <taxon>Neoteleostei</taxon>
        <taxon>Acanthomorphata</taxon>
        <taxon>Pelagiaria</taxon>
        <taxon>Scombriformes</taxon>
        <taxon>Scombridae</taxon>
        <taxon>Scomber</taxon>
    </lineage>
</organism>
<dbReference type="Proteomes" id="UP001314229">
    <property type="component" value="Unassembled WGS sequence"/>
</dbReference>
<dbReference type="Gene3D" id="1.10.1450.10">
    <property type="entry name" value="Tetraspanin"/>
    <property type="match status" value="1"/>
</dbReference>
<dbReference type="InterPro" id="IPR008952">
    <property type="entry name" value="Tetraspanin_EC2_sf"/>
</dbReference>
<dbReference type="InterPro" id="IPR018499">
    <property type="entry name" value="Tetraspanin/Peripherin"/>
</dbReference>
<protein>
    <recommendedName>
        <fullName evidence="6">Tetraspanin</fullName>
    </recommendedName>
</protein>
<evidence type="ECO:0000256" key="1">
    <source>
        <dbReference type="ARBA" id="ARBA00004141"/>
    </source>
</evidence>
<dbReference type="CDD" id="cd03127">
    <property type="entry name" value="tetraspanin_LEL"/>
    <property type="match status" value="1"/>
</dbReference>
<evidence type="ECO:0000256" key="2">
    <source>
        <dbReference type="ARBA" id="ARBA00006840"/>
    </source>
</evidence>
<dbReference type="PANTHER" id="PTHR19282:SF511">
    <property type="entry name" value="TETRASPANIN"/>
    <property type="match status" value="1"/>
</dbReference>
<dbReference type="PRINTS" id="PR00259">
    <property type="entry name" value="TMFOUR"/>
</dbReference>
<sequence>MCKFCSIKCWFIFFNTLILASGVALITIGAMQYSTYLQMGIFAGSSLSKIAIILLTVGIVIALISILGHIGATMDNYVMLACFICILVVTISLEILTGASFYVFRSRIAILQVNSDINTKARGGVYEYSPENRYAINRIQEKFSCCGADTYSDWFRSVGWNNHTILPDSCCTVKSERCGQDKSKVHKKGCIWAIKLFLLSNLVSVGAVCMALGVAEVFGILVGVCLCLAVKRKEYESIN</sequence>
<proteinExistence type="inferred from homology"/>